<dbReference type="OrthoDB" id="4617803at2"/>
<accession>A0A7I7K535</accession>
<gene>
    <name evidence="1" type="ORF">MDUV_35380</name>
</gene>
<dbReference type="Proteomes" id="UP000467006">
    <property type="component" value="Chromosome"/>
</dbReference>
<evidence type="ECO:0000313" key="1">
    <source>
        <dbReference type="EMBL" id="BBX18678.1"/>
    </source>
</evidence>
<protein>
    <submittedName>
        <fullName evidence="1">Uncharacterized protein</fullName>
    </submittedName>
</protein>
<name>A0A7I7K535_9MYCO</name>
<evidence type="ECO:0000313" key="2">
    <source>
        <dbReference type="Proteomes" id="UP000467006"/>
    </source>
</evidence>
<dbReference type="EMBL" id="AP022563">
    <property type="protein sequence ID" value="BBX18678.1"/>
    <property type="molecule type" value="Genomic_DNA"/>
</dbReference>
<dbReference type="KEGG" id="mdu:MDUV_35380"/>
<proteinExistence type="predicted"/>
<dbReference type="AlphaFoldDB" id="A0A7I7K535"/>
<reference evidence="1 2" key="1">
    <citation type="journal article" date="2019" name="Emerg. Microbes Infect.">
        <title>Comprehensive subspecies identification of 175 nontuberculous mycobacteria species based on 7547 genomic profiles.</title>
        <authorList>
            <person name="Matsumoto Y."/>
            <person name="Kinjo T."/>
            <person name="Motooka D."/>
            <person name="Nabeya D."/>
            <person name="Jung N."/>
            <person name="Uechi K."/>
            <person name="Horii T."/>
            <person name="Iida T."/>
            <person name="Fujita J."/>
            <person name="Nakamura S."/>
        </authorList>
    </citation>
    <scope>NUCLEOTIDE SEQUENCE [LARGE SCALE GENOMIC DNA]</scope>
    <source>
        <strain evidence="1 2">JCM 6396</strain>
    </source>
</reference>
<organism evidence="1 2">
    <name type="scientific">Mycolicibacterium duvalii</name>
    <dbReference type="NCBI Taxonomy" id="39688"/>
    <lineage>
        <taxon>Bacteria</taxon>
        <taxon>Bacillati</taxon>
        <taxon>Actinomycetota</taxon>
        <taxon>Actinomycetes</taxon>
        <taxon>Mycobacteriales</taxon>
        <taxon>Mycobacteriaceae</taxon>
        <taxon>Mycolicibacterium</taxon>
    </lineage>
</organism>
<sequence>MTGNDDMSTDTAERQRITELSVHIPCGGICGPVRRAGSVTAMLWQSCRCEDVPVKWAWADVSRECDLCVICFRATAGGPSRWSWLACADCRAVNSSARRRWGVEPLNLGRHSLMNGIGVRLNASPEVQERQLARLDDFRRGDQRLRDWKRHEYPRLAASFDRGADVPLRIWQQVHPPSPEASRDAFARLLAGSSRPQSS</sequence>
<keyword evidence="2" id="KW-1185">Reference proteome</keyword>